<evidence type="ECO:0000313" key="1">
    <source>
        <dbReference type="EMBL" id="KJU85328.1"/>
    </source>
</evidence>
<name>A0A0F3GXC1_9BACT</name>
<gene>
    <name evidence="1" type="ORF">MBAV_002478</name>
</gene>
<accession>A0A0F3GXC1</accession>
<proteinExistence type="predicted"/>
<evidence type="ECO:0000313" key="2">
    <source>
        <dbReference type="Proteomes" id="UP000033423"/>
    </source>
</evidence>
<dbReference type="AlphaFoldDB" id="A0A0F3GXC1"/>
<keyword evidence="2" id="KW-1185">Reference proteome</keyword>
<protein>
    <submittedName>
        <fullName evidence="1">Uncharacterized protein</fullName>
    </submittedName>
</protein>
<organism evidence="1 2">
    <name type="scientific">Candidatus Magnetobacterium bavaricum</name>
    <dbReference type="NCBI Taxonomy" id="29290"/>
    <lineage>
        <taxon>Bacteria</taxon>
        <taxon>Pseudomonadati</taxon>
        <taxon>Nitrospirota</taxon>
        <taxon>Thermodesulfovibrionia</taxon>
        <taxon>Thermodesulfovibrionales</taxon>
        <taxon>Candidatus Magnetobacteriaceae</taxon>
        <taxon>Candidatus Magnetobacterium</taxon>
    </lineage>
</organism>
<sequence length="69" mass="8241">MGRIYPTFRTPLRKFLNFPLDLTFRTPLFKKRNLPEPQISMLNLEKMRNYGHLSRYKILTTVDAINVTL</sequence>
<dbReference type="Proteomes" id="UP000033423">
    <property type="component" value="Unassembled WGS sequence"/>
</dbReference>
<dbReference type="EMBL" id="LACI01001069">
    <property type="protein sequence ID" value="KJU85328.1"/>
    <property type="molecule type" value="Genomic_DNA"/>
</dbReference>
<comment type="caution">
    <text evidence="1">The sequence shown here is derived from an EMBL/GenBank/DDBJ whole genome shotgun (WGS) entry which is preliminary data.</text>
</comment>
<reference evidence="1 2" key="1">
    <citation type="submission" date="2015-02" db="EMBL/GenBank/DDBJ databases">
        <title>Single-cell genomics of uncultivated deep-branching MTB reveals a conserved set of magnetosome genes.</title>
        <authorList>
            <person name="Kolinko S."/>
            <person name="Richter M."/>
            <person name="Glockner F.O."/>
            <person name="Brachmann A."/>
            <person name="Schuler D."/>
        </authorList>
    </citation>
    <scope>NUCLEOTIDE SEQUENCE [LARGE SCALE GENOMIC DNA]</scope>
    <source>
        <strain evidence="1">TM-1</strain>
    </source>
</reference>